<keyword evidence="1" id="KW-0472">Membrane</keyword>
<keyword evidence="2" id="KW-1185">Reference proteome</keyword>
<feature type="transmembrane region" description="Helical" evidence="1">
    <location>
        <begin position="150"/>
        <end position="170"/>
    </location>
</feature>
<dbReference type="WBParaSite" id="Hba_05095">
    <property type="protein sequence ID" value="Hba_05095"/>
    <property type="gene ID" value="Hba_05095"/>
</dbReference>
<dbReference type="Proteomes" id="UP000095283">
    <property type="component" value="Unplaced"/>
</dbReference>
<protein>
    <submittedName>
        <fullName evidence="3">Very-long-chain 3-oxoacyl-CoA synthase</fullName>
    </submittedName>
</protein>
<proteinExistence type="predicted"/>
<keyword evidence="1" id="KW-1133">Transmembrane helix</keyword>
<evidence type="ECO:0000313" key="2">
    <source>
        <dbReference type="Proteomes" id="UP000095283"/>
    </source>
</evidence>
<sequence length="221" mass="26756">MLGTWREYFDHSARRVKNLKFQCRKIILINRLSFYLLNYFFGLYITCFLSFNFTDLYDLIFEIFVDKKIIFEKIRLILIENIRSYCKYYTFRLMIFLLGKYMTLCINCHWSKYSKYLEQCFKYPFSLFAVIYLFFYHIEKCYKGPIIRWFLFFSNFNFISIIYKMYLSFLREKTTSNHRSIFAPQPHLESAVPLDSSVSTGINELPSLSSNCTKSNMKPTK</sequence>
<dbReference type="AlphaFoldDB" id="A0A1I7WJA8"/>
<organism evidence="2 3">
    <name type="scientific">Heterorhabditis bacteriophora</name>
    <name type="common">Entomopathogenic nematode worm</name>
    <dbReference type="NCBI Taxonomy" id="37862"/>
    <lineage>
        <taxon>Eukaryota</taxon>
        <taxon>Metazoa</taxon>
        <taxon>Ecdysozoa</taxon>
        <taxon>Nematoda</taxon>
        <taxon>Chromadorea</taxon>
        <taxon>Rhabditida</taxon>
        <taxon>Rhabditina</taxon>
        <taxon>Rhabditomorpha</taxon>
        <taxon>Strongyloidea</taxon>
        <taxon>Heterorhabditidae</taxon>
        <taxon>Heterorhabditis</taxon>
    </lineage>
</organism>
<name>A0A1I7WJA8_HETBA</name>
<feature type="transmembrane region" description="Helical" evidence="1">
    <location>
        <begin position="32"/>
        <end position="51"/>
    </location>
</feature>
<accession>A0A1I7WJA8</accession>
<evidence type="ECO:0000256" key="1">
    <source>
        <dbReference type="SAM" id="Phobius"/>
    </source>
</evidence>
<reference evidence="3" key="1">
    <citation type="submission" date="2016-11" db="UniProtKB">
        <authorList>
            <consortium name="WormBaseParasite"/>
        </authorList>
    </citation>
    <scope>IDENTIFICATION</scope>
</reference>
<keyword evidence="1" id="KW-0812">Transmembrane</keyword>
<evidence type="ECO:0000313" key="3">
    <source>
        <dbReference type="WBParaSite" id="Hba_05095"/>
    </source>
</evidence>
<feature type="transmembrane region" description="Helical" evidence="1">
    <location>
        <begin position="120"/>
        <end position="138"/>
    </location>
</feature>
<feature type="transmembrane region" description="Helical" evidence="1">
    <location>
        <begin position="89"/>
        <end position="108"/>
    </location>
</feature>